<name>A0A4V1P7U7_9BRAD</name>
<dbReference type="Pfam" id="PF07542">
    <property type="entry name" value="ATP12"/>
    <property type="match status" value="1"/>
</dbReference>
<organism evidence="4 5">
    <name type="scientific">Bradyrhizobium betae</name>
    <dbReference type="NCBI Taxonomy" id="244734"/>
    <lineage>
        <taxon>Bacteria</taxon>
        <taxon>Pseudomonadati</taxon>
        <taxon>Pseudomonadota</taxon>
        <taxon>Alphaproteobacteria</taxon>
        <taxon>Hyphomicrobiales</taxon>
        <taxon>Nitrobacteraceae</taxon>
        <taxon>Bradyrhizobium</taxon>
    </lineage>
</organism>
<comment type="similarity">
    <text evidence="1">Belongs to the ATP12 family.</text>
</comment>
<keyword evidence="2" id="KW-0809">Transit peptide</keyword>
<sequence>MRELFDEVAGRSPLDPQEAVRQAARTPQRKRFYTEAGVAEAEGGFAITLDGKPIRTPSRRQVVIPSRALADAVAAEWAAQGETINPVAMPLTRIANSVVEGVVDRVDLVAEDLAKYFESDLLFYRAGHPEGLVARETAHWDPVLFWAAERLGAHFILSEGVMHVKQPEEAVQAARAALPGDAWSVAALHVVTTLTGSALLALALAHDVRDADQIWAAAHVDEDWNAEKWGVDEEAAARRAARLKDFQAAVTVLVAVKPPQAAKGP</sequence>
<evidence type="ECO:0000313" key="4">
    <source>
        <dbReference type="EMBL" id="RXT52349.1"/>
    </source>
</evidence>
<evidence type="ECO:0000256" key="1">
    <source>
        <dbReference type="ARBA" id="ARBA00008231"/>
    </source>
</evidence>
<dbReference type="SUPFAM" id="SSF160909">
    <property type="entry name" value="ATP12-like"/>
    <property type="match status" value="1"/>
</dbReference>
<dbReference type="EMBL" id="MZXW01000007">
    <property type="protein sequence ID" value="RXT52349.1"/>
    <property type="molecule type" value="Genomic_DNA"/>
</dbReference>
<gene>
    <name evidence="4" type="ORF">B5V03_04590</name>
</gene>
<dbReference type="InterPro" id="IPR011419">
    <property type="entry name" value="ATP12_ATP_synth-F1-assembly"/>
</dbReference>
<dbReference type="OrthoDB" id="9797825at2"/>
<keyword evidence="3" id="KW-0143">Chaperone</keyword>
<dbReference type="PANTHER" id="PTHR21013:SF10">
    <property type="entry name" value="ATP SYNTHASE MITOCHONDRIAL F1 COMPLEX ASSEMBLY FACTOR 2"/>
    <property type="match status" value="1"/>
</dbReference>
<evidence type="ECO:0000256" key="2">
    <source>
        <dbReference type="ARBA" id="ARBA00022946"/>
    </source>
</evidence>
<reference evidence="4 5" key="1">
    <citation type="submission" date="2017-03" db="EMBL/GenBank/DDBJ databases">
        <authorList>
            <person name="Safronova V.I."/>
            <person name="Sazanova A.L."/>
            <person name="Chirak E.R."/>
        </authorList>
    </citation>
    <scope>NUCLEOTIDE SEQUENCE [LARGE SCALE GENOMIC DNA]</scope>
    <source>
        <strain evidence="4 5">Opo-243</strain>
    </source>
</reference>
<dbReference type="Proteomes" id="UP000290819">
    <property type="component" value="Unassembled WGS sequence"/>
</dbReference>
<dbReference type="Gene3D" id="3.30.2180.10">
    <property type="entry name" value="ATP12-like"/>
    <property type="match status" value="1"/>
</dbReference>
<keyword evidence="5" id="KW-1185">Reference proteome</keyword>
<dbReference type="GO" id="GO:0043461">
    <property type="term" value="P:proton-transporting ATP synthase complex assembly"/>
    <property type="evidence" value="ECO:0007669"/>
    <property type="project" value="InterPro"/>
</dbReference>
<dbReference type="InterPro" id="IPR023335">
    <property type="entry name" value="ATP12_ortho_dom_sf"/>
</dbReference>
<accession>A0A4V1P7U7</accession>
<proteinExistence type="inferred from homology"/>
<dbReference type="PANTHER" id="PTHR21013">
    <property type="entry name" value="ATP SYNTHASE MITOCHONDRIAL F1 COMPLEX ASSEMBLY FACTOR 2/ATP12 PROTEIN, MITOCHONDRIAL PRECURSOR"/>
    <property type="match status" value="1"/>
</dbReference>
<protein>
    <submittedName>
        <fullName evidence="4">ATPase</fullName>
    </submittedName>
</protein>
<evidence type="ECO:0000313" key="5">
    <source>
        <dbReference type="Proteomes" id="UP000290819"/>
    </source>
</evidence>
<dbReference type="AlphaFoldDB" id="A0A4V1P7U7"/>
<dbReference type="RefSeq" id="WP_129268097.1">
    <property type="nucleotide sequence ID" value="NZ_MZXW01000007.1"/>
</dbReference>
<evidence type="ECO:0000256" key="3">
    <source>
        <dbReference type="ARBA" id="ARBA00023186"/>
    </source>
</evidence>
<dbReference type="Gene3D" id="1.10.3580.10">
    <property type="entry name" value="ATP12 ATPase"/>
    <property type="match status" value="1"/>
</dbReference>
<comment type="caution">
    <text evidence="4">The sequence shown here is derived from an EMBL/GenBank/DDBJ whole genome shotgun (WGS) entry which is preliminary data.</text>
</comment>
<dbReference type="InterPro" id="IPR042272">
    <property type="entry name" value="ATP12_ATP_synth-F1-assembly_N"/>
</dbReference>